<sequence>MSSNTQEEKGSNGGDDKGSSDCDYDKRLDQELQVVRTLRMTMVSLLQNLQGARDDLVLLGDKMDRVRLASEKCRKAIMAKRKQEASAGLSHEETAPPPKRLRKDG</sequence>
<accession>A0A9N8DRJ1</accession>
<evidence type="ECO:0000313" key="3">
    <source>
        <dbReference type="EMBL" id="CAB9507756.1"/>
    </source>
</evidence>
<gene>
    <name evidence="2" type="ORF">SEMRO_319_G116230.1</name>
    <name evidence="3" type="ORF">SEMRO_319_G116260.1</name>
</gene>
<proteinExistence type="predicted"/>
<reference evidence="2" key="1">
    <citation type="submission" date="2020-06" db="EMBL/GenBank/DDBJ databases">
        <authorList>
            <consortium name="Plant Systems Biology data submission"/>
        </authorList>
    </citation>
    <scope>NUCLEOTIDE SEQUENCE</scope>
    <source>
        <strain evidence="2">D6</strain>
    </source>
</reference>
<feature type="region of interest" description="Disordered" evidence="1">
    <location>
        <begin position="1"/>
        <end position="24"/>
    </location>
</feature>
<feature type="region of interest" description="Disordered" evidence="1">
    <location>
        <begin position="79"/>
        <end position="105"/>
    </location>
</feature>
<organism evidence="2 4">
    <name type="scientific">Seminavis robusta</name>
    <dbReference type="NCBI Taxonomy" id="568900"/>
    <lineage>
        <taxon>Eukaryota</taxon>
        <taxon>Sar</taxon>
        <taxon>Stramenopiles</taxon>
        <taxon>Ochrophyta</taxon>
        <taxon>Bacillariophyta</taxon>
        <taxon>Bacillariophyceae</taxon>
        <taxon>Bacillariophycidae</taxon>
        <taxon>Naviculales</taxon>
        <taxon>Naviculaceae</taxon>
        <taxon>Seminavis</taxon>
    </lineage>
</organism>
<name>A0A9N8DRJ1_9STRA</name>
<dbReference type="Proteomes" id="UP001153069">
    <property type="component" value="Unassembled WGS sequence"/>
</dbReference>
<keyword evidence="4" id="KW-1185">Reference proteome</keyword>
<evidence type="ECO:0000256" key="1">
    <source>
        <dbReference type="SAM" id="MobiDB-lite"/>
    </source>
</evidence>
<dbReference type="EMBL" id="CAICTM010000318">
    <property type="protein sequence ID" value="CAB9507753.1"/>
    <property type="molecule type" value="Genomic_DNA"/>
</dbReference>
<protein>
    <submittedName>
        <fullName evidence="2">Uncharacterized protein</fullName>
    </submittedName>
</protein>
<evidence type="ECO:0000313" key="2">
    <source>
        <dbReference type="EMBL" id="CAB9507753.1"/>
    </source>
</evidence>
<dbReference type="AlphaFoldDB" id="A0A9N8DRJ1"/>
<evidence type="ECO:0000313" key="4">
    <source>
        <dbReference type="Proteomes" id="UP001153069"/>
    </source>
</evidence>
<dbReference type="EMBL" id="CAICTM010000318">
    <property type="protein sequence ID" value="CAB9507756.1"/>
    <property type="molecule type" value="Genomic_DNA"/>
</dbReference>
<comment type="caution">
    <text evidence="2">The sequence shown here is derived from an EMBL/GenBank/DDBJ whole genome shotgun (WGS) entry which is preliminary data.</text>
</comment>